<proteinExistence type="predicted"/>
<gene>
    <name evidence="1" type="ORF">LFYK43_00500</name>
</gene>
<dbReference type="GO" id="GO:0003677">
    <property type="term" value="F:DNA binding"/>
    <property type="evidence" value="ECO:0007669"/>
    <property type="project" value="InterPro"/>
</dbReference>
<keyword evidence="2" id="KW-1185">Reference proteome</keyword>
<dbReference type="SUPFAM" id="SSF56349">
    <property type="entry name" value="DNA breaking-rejoining enzymes"/>
    <property type="match status" value="1"/>
</dbReference>
<evidence type="ECO:0000313" key="2">
    <source>
        <dbReference type="Proteomes" id="UP000286848"/>
    </source>
</evidence>
<reference evidence="1 2" key="1">
    <citation type="journal article" date="2019" name="Int. J. Syst. Evol. Microbiol.">
        <title>Lactobacillus salitolerans sp. nov., a novel lactic acid bacterium isolated from spent mushroom substrates.</title>
        <authorList>
            <person name="Tohno M."/>
            <person name="Tanizawa Y."/>
            <person name="Kojima Y."/>
            <person name="Sakamoto M."/>
            <person name="Nakamura Y."/>
            <person name="Ohkuma M."/>
            <person name="Kobayashi H."/>
        </authorList>
    </citation>
    <scope>NUCLEOTIDE SEQUENCE [LARGE SCALE GENOMIC DNA]</scope>
    <source>
        <strain evidence="1 2">YK43</strain>
    </source>
</reference>
<comment type="caution">
    <text evidence="1">The sequence shown here is derived from an EMBL/GenBank/DDBJ whole genome shotgun (WGS) entry which is preliminary data.</text>
</comment>
<sequence length="53" mass="5838">MCKAGAYQVYIQSNCNIGLVMHLLNHSSIVMTLAYLGLNQVSTEEMLDSIDFG</sequence>
<dbReference type="Proteomes" id="UP000286848">
    <property type="component" value="Unassembled WGS sequence"/>
</dbReference>
<organism evidence="1 2">
    <name type="scientific">Ligilactobacillus salitolerans</name>
    <dbReference type="NCBI Taxonomy" id="1808352"/>
    <lineage>
        <taxon>Bacteria</taxon>
        <taxon>Bacillati</taxon>
        <taxon>Bacillota</taxon>
        <taxon>Bacilli</taxon>
        <taxon>Lactobacillales</taxon>
        <taxon>Lactobacillaceae</taxon>
        <taxon>Ligilactobacillus</taxon>
    </lineage>
</organism>
<dbReference type="InterPro" id="IPR011010">
    <property type="entry name" value="DNA_brk_join_enz"/>
</dbReference>
<evidence type="ECO:0000313" key="1">
    <source>
        <dbReference type="EMBL" id="GBG93591.1"/>
    </source>
</evidence>
<dbReference type="EMBL" id="BFFP01000001">
    <property type="protein sequence ID" value="GBG93591.1"/>
    <property type="molecule type" value="Genomic_DNA"/>
</dbReference>
<dbReference type="AlphaFoldDB" id="A0A401IPX8"/>
<protein>
    <recommendedName>
        <fullName evidence="3">Integrase</fullName>
    </recommendedName>
</protein>
<name>A0A401IPX8_9LACO</name>
<evidence type="ECO:0008006" key="3">
    <source>
        <dbReference type="Google" id="ProtNLM"/>
    </source>
</evidence>
<accession>A0A401IPX8</accession>